<proteinExistence type="predicted"/>
<dbReference type="RefSeq" id="WP_082645119.1">
    <property type="nucleotide sequence ID" value="NZ_CYTW01000001.1"/>
</dbReference>
<evidence type="ECO:0000256" key="2">
    <source>
        <dbReference type="ARBA" id="ARBA00022679"/>
    </source>
</evidence>
<dbReference type="Gene3D" id="1.10.150.290">
    <property type="entry name" value="S-adenosyl-L-methionine-dependent methyltransferases"/>
    <property type="match status" value="1"/>
</dbReference>
<evidence type="ECO:0000313" key="4">
    <source>
        <dbReference type="EMBL" id="CUJ87182.1"/>
    </source>
</evidence>
<dbReference type="PANTHER" id="PTHR43861:SF1">
    <property type="entry name" value="TRANS-ACONITATE 2-METHYLTRANSFERASE"/>
    <property type="match status" value="1"/>
</dbReference>
<dbReference type="STRING" id="1715693.PH7735_00727"/>
<evidence type="ECO:0000259" key="3">
    <source>
        <dbReference type="Pfam" id="PF13649"/>
    </source>
</evidence>
<dbReference type="Pfam" id="PF13649">
    <property type="entry name" value="Methyltransf_25"/>
    <property type="match status" value="1"/>
</dbReference>
<reference evidence="5" key="1">
    <citation type="submission" date="2015-09" db="EMBL/GenBank/DDBJ databases">
        <authorList>
            <person name="Rodrigo-Torres Lidia"/>
            <person name="Arahal R.David."/>
        </authorList>
    </citation>
    <scope>NUCLEOTIDE SEQUENCE [LARGE SCALE GENOMIC DNA]</scope>
    <source>
        <strain evidence="5">CECT 7735</strain>
    </source>
</reference>
<protein>
    <submittedName>
        <fullName evidence="4">Trans-aconitate 2-methyltransferase</fullName>
        <ecNumber evidence="4">2.1.1.144</ecNumber>
    </submittedName>
</protein>
<dbReference type="GO" id="GO:0030798">
    <property type="term" value="F:trans-aconitate 2-methyltransferase activity"/>
    <property type="evidence" value="ECO:0007669"/>
    <property type="project" value="UniProtKB-EC"/>
</dbReference>
<dbReference type="CDD" id="cd02440">
    <property type="entry name" value="AdoMet_MTases"/>
    <property type="match status" value="1"/>
</dbReference>
<evidence type="ECO:0000313" key="5">
    <source>
        <dbReference type="Proteomes" id="UP000051870"/>
    </source>
</evidence>
<dbReference type="EMBL" id="CYTW01000001">
    <property type="protein sequence ID" value="CUJ87182.1"/>
    <property type="molecule type" value="Genomic_DNA"/>
</dbReference>
<organism evidence="4 5">
    <name type="scientific">Shimia thalassica</name>
    <dbReference type="NCBI Taxonomy" id="1715693"/>
    <lineage>
        <taxon>Bacteria</taxon>
        <taxon>Pseudomonadati</taxon>
        <taxon>Pseudomonadota</taxon>
        <taxon>Alphaproteobacteria</taxon>
        <taxon>Rhodobacterales</taxon>
        <taxon>Roseobacteraceae</taxon>
    </lineage>
</organism>
<name>A0A0P1I2W9_9RHOB</name>
<keyword evidence="1 4" id="KW-0489">Methyltransferase</keyword>
<keyword evidence="2 4" id="KW-0808">Transferase</keyword>
<dbReference type="GO" id="GO:0032259">
    <property type="term" value="P:methylation"/>
    <property type="evidence" value="ECO:0007669"/>
    <property type="project" value="UniProtKB-KW"/>
</dbReference>
<keyword evidence="5" id="KW-1185">Reference proteome</keyword>
<dbReference type="Proteomes" id="UP000051870">
    <property type="component" value="Unassembled WGS sequence"/>
</dbReference>
<dbReference type="Gene3D" id="3.40.50.150">
    <property type="entry name" value="Vaccinia Virus protein VP39"/>
    <property type="match status" value="1"/>
</dbReference>
<dbReference type="GeneID" id="83879803"/>
<dbReference type="PANTHER" id="PTHR43861">
    <property type="entry name" value="TRANS-ACONITATE 2-METHYLTRANSFERASE-RELATED"/>
    <property type="match status" value="1"/>
</dbReference>
<evidence type="ECO:0000256" key="1">
    <source>
        <dbReference type="ARBA" id="ARBA00022603"/>
    </source>
</evidence>
<sequence>MTDWNPQSYDRFARVRLQPAMDLLARLPELPEGDIIDLGCGSGGVAGALHQRWSERRLIGIDSSPAMLETARQTGIYADLFEADIQEWTQQTLPALIFSNAALQWVGKHETLMPALARQLPTGGVLAVQMPYQHTAPSHTEWVVASERVLGTSPPSKPLNVLSPEAYFELLSPLGQFDIWQVEYTQHLEASGDGHPVRLFTESTFGKPYLDHAETGKKAQLIDAYEAGIAETYPLRADGSVLFPFRRLFFTLRVA</sequence>
<dbReference type="SUPFAM" id="SSF53335">
    <property type="entry name" value="S-adenosyl-L-methionine-dependent methyltransferases"/>
    <property type="match status" value="1"/>
</dbReference>
<accession>A0A0P1I2W9</accession>
<gene>
    <name evidence="4" type="primary">tam</name>
    <name evidence="4" type="ORF">PH7735_00727</name>
</gene>
<dbReference type="InterPro" id="IPR023149">
    <property type="entry name" value="Trans_acon_MeTrfase_C"/>
</dbReference>
<dbReference type="AlphaFoldDB" id="A0A0P1I2W9"/>
<feature type="domain" description="Methyltransferase" evidence="3">
    <location>
        <begin position="35"/>
        <end position="124"/>
    </location>
</feature>
<dbReference type="InterPro" id="IPR041698">
    <property type="entry name" value="Methyltransf_25"/>
</dbReference>
<dbReference type="EC" id="2.1.1.144" evidence="4"/>
<dbReference type="InterPro" id="IPR029063">
    <property type="entry name" value="SAM-dependent_MTases_sf"/>
</dbReference>